<name>A0A3G3M827_9CAUD</name>
<evidence type="ECO:0000313" key="3">
    <source>
        <dbReference type="Proteomes" id="UP000270384"/>
    </source>
</evidence>
<dbReference type="EMBL" id="MH976508">
    <property type="protein sequence ID" value="AYR02596.1"/>
    <property type="molecule type" value="Genomic_DNA"/>
</dbReference>
<dbReference type="RefSeq" id="YP_010099203.1">
    <property type="nucleotide sequence ID" value="NC_055774.1"/>
</dbReference>
<keyword evidence="1" id="KW-0472">Membrane</keyword>
<dbReference type="GeneID" id="65116888"/>
<dbReference type="KEGG" id="vg:65116888"/>
<protein>
    <submittedName>
        <fullName evidence="2">Uncharacterized protein</fullName>
    </submittedName>
</protein>
<evidence type="ECO:0000256" key="1">
    <source>
        <dbReference type="SAM" id="Phobius"/>
    </source>
</evidence>
<evidence type="ECO:0000313" key="2">
    <source>
        <dbReference type="EMBL" id="AYR02596.1"/>
    </source>
</evidence>
<keyword evidence="3" id="KW-1185">Reference proteome</keyword>
<gene>
    <name evidence="2" type="primary">43</name>
    <name evidence="2" type="ORF">SEA_BIBWIT_43</name>
</gene>
<sequence length="153" mass="17021">MTAVELLIEAFKAFIYAAVGLAVGLGVNWRKATVHGATVLVPTVKPERAVARRIIGGILIIVGVLSLTHFVTFTARQSDCNEEFRRVIQERGDAATEQSTLWSQLERELAALGPIDTPAERQAEVDARIRYVERYEAATERRKANPYPDPRCE</sequence>
<proteinExistence type="predicted"/>
<accession>A0A3G3M827</accession>
<keyword evidence="1" id="KW-1133">Transmembrane helix</keyword>
<keyword evidence="1" id="KW-0812">Transmembrane</keyword>
<dbReference type="Proteomes" id="UP000270384">
    <property type="component" value="Segment"/>
</dbReference>
<feature type="transmembrane region" description="Helical" evidence="1">
    <location>
        <begin position="50"/>
        <end position="71"/>
    </location>
</feature>
<reference evidence="2 3" key="1">
    <citation type="submission" date="2018-09" db="EMBL/GenBank/DDBJ databases">
        <authorList>
            <person name="Bortz R.L."/>
            <person name="Adams R."/>
            <person name="Ball A.M."/>
            <person name="Boyd J.M."/>
            <person name="Bright N.M."/>
            <person name="Cartwright S."/>
            <person name="DeHaven M.P."/>
            <person name="Divens A.M."/>
            <person name="Fritz T.R."/>
            <person name="Gaeta N.J."/>
            <person name="Gibbs J.R."/>
            <person name="Goodwin N.G."/>
            <person name="Hopkins M."/>
            <person name="Ibrahim F.R."/>
            <person name="Kruger O.T."/>
            <person name="Kwak J.M."/>
            <person name="Manko C.D."/>
            <person name="Martin R.J."/>
            <person name="McDermott B."/>
            <person name="Sheth R."/>
            <person name="Subramanian A."/>
            <person name="Garlena R.A."/>
            <person name="Russell D.A."/>
            <person name="Pope W.H."/>
            <person name="Jacobs-Sera D."/>
            <person name="Hatfull G.F."/>
        </authorList>
    </citation>
    <scope>NUCLEOTIDE SEQUENCE [LARGE SCALE GENOMIC DNA]</scope>
</reference>
<organism evidence="2 3">
    <name type="scientific">Gordonia phage Bibwit</name>
    <dbReference type="NCBI Taxonomy" id="2483666"/>
    <lineage>
        <taxon>Viruses</taxon>
        <taxon>Duplodnaviria</taxon>
        <taxon>Heunggongvirae</taxon>
        <taxon>Uroviricota</taxon>
        <taxon>Caudoviricetes</taxon>
        <taxon>Stackebrandtviridae</taxon>
        <taxon>Schenleyvirinae</taxon>
        <taxon>Vividuovirus</taxon>
        <taxon>Vividuovirus bibwit</taxon>
    </lineage>
</organism>
<feature type="transmembrane region" description="Helical" evidence="1">
    <location>
        <begin position="6"/>
        <end position="29"/>
    </location>
</feature>